<comment type="caution">
    <text evidence="6">The sequence shown here is derived from an EMBL/GenBank/DDBJ whole genome shotgun (WGS) entry which is preliminary data.</text>
</comment>
<dbReference type="GO" id="GO:0005774">
    <property type="term" value="C:vacuolar membrane"/>
    <property type="evidence" value="ECO:0007669"/>
    <property type="project" value="TreeGrafter"/>
</dbReference>
<feature type="coiled-coil region" evidence="3">
    <location>
        <begin position="190"/>
        <end position="264"/>
    </location>
</feature>
<organism evidence="6 7">
    <name type="scientific">Platanthera zijinensis</name>
    <dbReference type="NCBI Taxonomy" id="2320716"/>
    <lineage>
        <taxon>Eukaryota</taxon>
        <taxon>Viridiplantae</taxon>
        <taxon>Streptophyta</taxon>
        <taxon>Embryophyta</taxon>
        <taxon>Tracheophyta</taxon>
        <taxon>Spermatophyta</taxon>
        <taxon>Magnoliopsida</taxon>
        <taxon>Liliopsida</taxon>
        <taxon>Asparagales</taxon>
        <taxon>Orchidaceae</taxon>
        <taxon>Orchidoideae</taxon>
        <taxon>Orchideae</taxon>
        <taxon>Orchidinae</taxon>
        <taxon>Platanthera</taxon>
    </lineage>
</organism>
<dbReference type="EMBL" id="JBBWWQ010000019">
    <property type="protein sequence ID" value="KAK8918860.1"/>
    <property type="molecule type" value="Genomic_DNA"/>
</dbReference>
<gene>
    <name evidence="6" type="ORF">KSP39_PZI021647</name>
</gene>
<feature type="region of interest" description="Disordered" evidence="4">
    <location>
        <begin position="302"/>
        <end position="329"/>
    </location>
</feature>
<name>A0AAP0AXR5_9ASPA</name>
<evidence type="ECO:0000313" key="7">
    <source>
        <dbReference type="Proteomes" id="UP001418222"/>
    </source>
</evidence>
<reference evidence="6 7" key="1">
    <citation type="journal article" date="2022" name="Nat. Plants">
        <title>Genomes of leafy and leafless Platanthera orchids illuminate the evolution of mycoheterotrophy.</title>
        <authorList>
            <person name="Li M.H."/>
            <person name="Liu K.W."/>
            <person name="Li Z."/>
            <person name="Lu H.C."/>
            <person name="Ye Q.L."/>
            <person name="Zhang D."/>
            <person name="Wang J.Y."/>
            <person name="Li Y.F."/>
            <person name="Zhong Z.M."/>
            <person name="Liu X."/>
            <person name="Yu X."/>
            <person name="Liu D.K."/>
            <person name="Tu X.D."/>
            <person name="Liu B."/>
            <person name="Hao Y."/>
            <person name="Liao X.Y."/>
            <person name="Jiang Y.T."/>
            <person name="Sun W.H."/>
            <person name="Chen J."/>
            <person name="Chen Y.Q."/>
            <person name="Ai Y."/>
            <person name="Zhai J.W."/>
            <person name="Wu S.S."/>
            <person name="Zhou Z."/>
            <person name="Hsiao Y.Y."/>
            <person name="Wu W.L."/>
            <person name="Chen Y.Y."/>
            <person name="Lin Y.F."/>
            <person name="Hsu J.L."/>
            <person name="Li C.Y."/>
            <person name="Wang Z.W."/>
            <person name="Zhao X."/>
            <person name="Zhong W.Y."/>
            <person name="Ma X.K."/>
            <person name="Ma L."/>
            <person name="Huang J."/>
            <person name="Chen G.Z."/>
            <person name="Huang M.Z."/>
            <person name="Huang L."/>
            <person name="Peng D.H."/>
            <person name="Luo Y.B."/>
            <person name="Zou S.Q."/>
            <person name="Chen S.P."/>
            <person name="Lan S."/>
            <person name="Tsai W.C."/>
            <person name="Van de Peer Y."/>
            <person name="Liu Z.J."/>
        </authorList>
    </citation>
    <scope>NUCLEOTIDE SEQUENCE [LARGE SCALE GENOMIC DNA]</scope>
    <source>
        <strain evidence="6">Lor287</strain>
    </source>
</reference>
<evidence type="ECO:0000259" key="5">
    <source>
        <dbReference type="PROSITE" id="PS51774"/>
    </source>
</evidence>
<evidence type="ECO:0000256" key="1">
    <source>
        <dbReference type="ARBA" id="ARBA00023054"/>
    </source>
</evidence>
<dbReference type="Pfam" id="PF07765">
    <property type="entry name" value="KIP1"/>
    <property type="match status" value="1"/>
</dbReference>
<proteinExistence type="inferred from homology"/>
<evidence type="ECO:0000256" key="4">
    <source>
        <dbReference type="SAM" id="MobiDB-lite"/>
    </source>
</evidence>
<accession>A0AAP0AXR5</accession>
<keyword evidence="7" id="KW-1185">Reference proteome</keyword>
<evidence type="ECO:0000313" key="6">
    <source>
        <dbReference type="EMBL" id="KAK8918860.1"/>
    </source>
</evidence>
<dbReference type="Proteomes" id="UP001418222">
    <property type="component" value="Unassembled WGS sequence"/>
</dbReference>
<dbReference type="InterPro" id="IPR011684">
    <property type="entry name" value="NAB"/>
</dbReference>
<dbReference type="PANTHER" id="PTHR32258:SF3">
    <property type="entry name" value="PROTEIN NETWORKED 4A"/>
    <property type="match status" value="1"/>
</dbReference>
<dbReference type="AlphaFoldDB" id="A0AAP0AXR5"/>
<evidence type="ECO:0000256" key="2">
    <source>
        <dbReference type="ARBA" id="ARBA00038006"/>
    </source>
</evidence>
<sequence>MASAQNMKGMDTKKYHSAWWNSHSTARNSKWLSENFRETDRLFREIMELIEEDGDSFAKKAQMYYQRRPELVSRVVDFYRLYRALLERYDNVTGELAKNIPTELHSQGSMNESEFMTHAISLFVPSSPELTSEHRPHLRSAGSEAFLGLVESSDLSRKESYESSECGSDRENCKVILDDFENSYKLEERITELGNELHAARDKLQKYKNGAKEQSERLDFSSNFSMEKQHGYANRILTELVKQIEELQENLPDHGEEIDNLKEAMGAAAKQFETEISCREYTIKEFKKWIGSLLNKFVTDNSSPETEFQSINAEEKDEDEQMSEQKPNPEIETRHKDSMIVQSSSMLLQEKHELEAKISSLMVSNSSKDSELQLFEGMVKQLEAEKSKLCTESEKQISGLNQNLVEYKMKVDILKMERDELCEQVIKLIEDTECWDDESRKIDEQLHELHMEHAKLIQEAENARKASVELTNRVKELEDVVESQRGAIVDCADGKKEAIRQLCLSLEHYRIGYQELRQILQVRFKRNKLIAM</sequence>
<protein>
    <recommendedName>
        <fullName evidence="5">NAB domain-containing protein</fullName>
    </recommendedName>
</protein>
<feature type="coiled-coil region" evidence="3">
    <location>
        <begin position="390"/>
        <end position="480"/>
    </location>
</feature>
<feature type="domain" description="NAB" evidence="5">
    <location>
        <begin position="16"/>
        <end position="96"/>
    </location>
</feature>
<comment type="similarity">
    <text evidence="2">Belongs to the NET family.</text>
</comment>
<dbReference type="GO" id="GO:0003779">
    <property type="term" value="F:actin binding"/>
    <property type="evidence" value="ECO:0007669"/>
    <property type="project" value="InterPro"/>
</dbReference>
<dbReference type="InterPro" id="IPR051861">
    <property type="entry name" value="NET_actin-binding_domain"/>
</dbReference>
<keyword evidence="1 3" id="KW-0175">Coiled coil</keyword>
<dbReference type="PROSITE" id="PS51774">
    <property type="entry name" value="NAB"/>
    <property type="match status" value="1"/>
</dbReference>
<dbReference type="PANTHER" id="PTHR32258">
    <property type="entry name" value="PROTEIN NETWORKED 4A"/>
    <property type="match status" value="1"/>
</dbReference>
<feature type="compositionally biased region" description="Polar residues" evidence="4">
    <location>
        <begin position="302"/>
        <end position="312"/>
    </location>
</feature>
<evidence type="ECO:0000256" key="3">
    <source>
        <dbReference type="SAM" id="Coils"/>
    </source>
</evidence>